<dbReference type="Proteomes" id="UP001153269">
    <property type="component" value="Unassembled WGS sequence"/>
</dbReference>
<dbReference type="AlphaFoldDB" id="A0A9N7Z8H4"/>
<feature type="compositionally biased region" description="Basic residues" evidence="1">
    <location>
        <begin position="1"/>
        <end position="10"/>
    </location>
</feature>
<evidence type="ECO:0000313" key="2">
    <source>
        <dbReference type="EMBL" id="CAB1452579.1"/>
    </source>
</evidence>
<feature type="region of interest" description="Disordered" evidence="1">
    <location>
        <begin position="1"/>
        <end position="97"/>
    </location>
</feature>
<feature type="compositionally biased region" description="Low complexity" evidence="1">
    <location>
        <begin position="65"/>
        <end position="76"/>
    </location>
</feature>
<gene>
    <name evidence="2" type="ORF">PLEPLA_LOCUS40329</name>
</gene>
<sequence length="124" mass="13358">MPGTTTRKRADKQQANNRACEARRARRLEAAPGTRPSFPPRDSPLFDGTETKSDAALRCLPDQFVSSSSSQASHVSHGPDGEETPAQRTSRPAPELGVSARCGWVLTAGSSVRSDRAQLSVRRV</sequence>
<evidence type="ECO:0000313" key="3">
    <source>
        <dbReference type="Proteomes" id="UP001153269"/>
    </source>
</evidence>
<accession>A0A9N7Z8H4</accession>
<feature type="compositionally biased region" description="Basic and acidic residues" evidence="1">
    <location>
        <begin position="20"/>
        <end position="29"/>
    </location>
</feature>
<name>A0A9N7Z8H4_PLEPL</name>
<proteinExistence type="predicted"/>
<reference evidence="2" key="1">
    <citation type="submission" date="2020-03" db="EMBL/GenBank/DDBJ databases">
        <authorList>
            <person name="Weist P."/>
        </authorList>
    </citation>
    <scope>NUCLEOTIDE SEQUENCE</scope>
</reference>
<comment type="caution">
    <text evidence="2">The sequence shown here is derived from an EMBL/GenBank/DDBJ whole genome shotgun (WGS) entry which is preliminary data.</text>
</comment>
<dbReference type="EMBL" id="CADEAL010004135">
    <property type="protein sequence ID" value="CAB1452579.1"/>
    <property type="molecule type" value="Genomic_DNA"/>
</dbReference>
<protein>
    <submittedName>
        <fullName evidence="2">Uncharacterized protein</fullName>
    </submittedName>
</protein>
<keyword evidence="3" id="KW-1185">Reference proteome</keyword>
<evidence type="ECO:0000256" key="1">
    <source>
        <dbReference type="SAM" id="MobiDB-lite"/>
    </source>
</evidence>
<organism evidence="2 3">
    <name type="scientific">Pleuronectes platessa</name>
    <name type="common">European plaice</name>
    <dbReference type="NCBI Taxonomy" id="8262"/>
    <lineage>
        <taxon>Eukaryota</taxon>
        <taxon>Metazoa</taxon>
        <taxon>Chordata</taxon>
        <taxon>Craniata</taxon>
        <taxon>Vertebrata</taxon>
        <taxon>Euteleostomi</taxon>
        <taxon>Actinopterygii</taxon>
        <taxon>Neopterygii</taxon>
        <taxon>Teleostei</taxon>
        <taxon>Neoteleostei</taxon>
        <taxon>Acanthomorphata</taxon>
        <taxon>Carangaria</taxon>
        <taxon>Pleuronectiformes</taxon>
        <taxon>Pleuronectoidei</taxon>
        <taxon>Pleuronectidae</taxon>
        <taxon>Pleuronectes</taxon>
    </lineage>
</organism>